<dbReference type="InterPro" id="IPR014305">
    <property type="entry name" value="RNA_pol_sigma-G_actinobac"/>
</dbReference>
<dbReference type="Pfam" id="PF08281">
    <property type="entry name" value="Sigma70_r4_2"/>
    <property type="match status" value="1"/>
</dbReference>
<name>A0ABS1VTK6_9ACTN</name>
<dbReference type="InterPro" id="IPR013249">
    <property type="entry name" value="RNA_pol_sigma70_r4_t2"/>
</dbReference>
<evidence type="ECO:0000259" key="8">
    <source>
        <dbReference type="Pfam" id="PF04542"/>
    </source>
</evidence>
<dbReference type="Gene3D" id="3.10.450.50">
    <property type="match status" value="1"/>
</dbReference>
<protein>
    <recommendedName>
        <fullName evidence="7">RNA polymerase sigma factor</fullName>
    </recommendedName>
</protein>
<keyword evidence="11" id="KW-0808">Transferase</keyword>
<comment type="similarity">
    <text evidence="1 7">Belongs to the sigma-70 factor family. ECF subfamily.</text>
</comment>
<evidence type="ECO:0000259" key="9">
    <source>
        <dbReference type="Pfam" id="PF08281"/>
    </source>
</evidence>
<evidence type="ECO:0000256" key="3">
    <source>
        <dbReference type="ARBA" id="ARBA00023015"/>
    </source>
</evidence>
<evidence type="ECO:0000259" key="10">
    <source>
        <dbReference type="Pfam" id="PF12680"/>
    </source>
</evidence>
<dbReference type="GO" id="GO:0003899">
    <property type="term" value="F:DNA-directed RNA polymerase activity"/>
    <property type="evidence" value="ECO:0007669"/>
    <property type="project" value="UniProtKB-EC"/>
</dbReference>
<evidence type="ECO:0000256" key="5">
    <source>
        <dbReference type="ARBA" id="ARBA00023125"/>
    </source>
</evidence>
<proteinExistence type="inferred from homology"/>
<evidence type="ECO:0000256" key="1">
    <source>
        <dbReference type="ARBA" id="ARBA00010641"/>
    </source>
</evidence>
<feature type="domain" description="RNA polymerase sigma-70 region 2" evidence="8">
    <location>
        <begin position="8"/>
        <end position="73"/>
    </location>
</feature>
<dbReference type="InterPro" id="IPR014284">
    <property type="entry name" value="RNA_pol_sigma-70_dom"/>
</dbReference>
<dbReference type="InterPro" id="IPR036388">
    <property type="entry name" value="WH-like_DNA-bd_sf"/>
</dbReference>
<dbReference type="PROSITE" id="PS01063">
    <property type="entry name" value="SIGMA70_ECF"/>
    <property type="match status" value="1"/>
</dbReference>
<sequence length="326" mass="36449">MDLAEDAERYRGELRVHCYRMLGSYEEAEDLVQEVFLRAWRGRDGFQGRSSLRAWLYRIATNACLDHLDGRARRVLPHHVGPPARFHETRAVPGEVAWLQPFPDDLWVAPRDQEPDAAAITKETLELAFLAAIQHLPPRQRAAVILHDVLGRPAREVAEVLDGTNASINSALQRARATLRTHLPPGRLDWKPVRPPSDDDRRLLRRYMTAVERGDLDTMAELLAAEVRTTMPPYAEWFLGRTAVLEALSLSWDATGPDYVGEFRVVETAANGQLAAATYVRQPGETTYAGFGIGVLSVVDGRIAEITAFHTPALFEVFGLPLSLDR</sequence>
<gene>
    <name evidence="11" type="ORF">JKJ07_26120</name>
</gene>
<dbReference type="InterPro" id="IPR000838">
    <property type="entry name" value="RNA_pol_sigma70_ECF_CS"/>
</dbReference>
<keyword evidence="12" id="KW-1185">Reference proteome</keyword>
<evidence type="ECO:0000256" key="6">
    <source>
        <dbReference type="ARBA" id="ARBA00023163"/>
    </source>
</evidence>
<dbReference type="NCBIfam" id="TIGR02960">
    <property type="entry name" value="SigX5"/>
    <property type="match status" value="1"/>
</dbReference>
<dbReference type="Gene3D" id="1.10.1740.10">
    <property type="match status" value="1"/>
</dbReference>
<dbReference type="InterPro" id="IPR013324">
    <property type="entry name" value="RNA_pol_sigma_r3/r4-like"/>
</dbReference>
<dbReference type="PANTHER" id="PTHR43133:SF65">
    <property type="entry name" value="ECF RNA POLYMERASE SIGMA FACTOR SIGG"/>
    <property type="match status" value="1"/>
</dbReference>
<dbReference type="Pfam" id="PF04542">
    <property type="entry name" value="Sigma70_r2"/>
    <property type="match status" value="1"/>
</dbReference>
<feature type="domain" description="RNA polymerase sigma factor 70 region 4 type 2" evidence="9">
    <location>
        <begin position="128"/>
        <end position="179"/>
    </location>
</feature>
<dbReference type="PANTHER" id="PTHR43133">
    <property type="entry name" value="RNA POLYMERASE ECF-TYPE SIGMA FACTO"/>
    <property type="match status" value="1"/>
</dbReference>
<dbReference type="InterPro" id="IPR037401">
    <property type="entry name" value="SnoaL-like"/>
</dbReference>
<organism evidence="11 12">
    <name type="scientific">Paractinoplanes lichenicola</name>
    <dbReference type="NCBI Taxonomy" id="2802976"/>
    <lineage>
        <taxon>Bacteria</taxon>
        <taxon>Bacillati</taxon>
        <taxon>Actinomycetota</taxon>
        <taxon>Actinomycetes</taxon>
        <taxon>Micromonosporales</taxon>
        <taxon>Micromonosporaceae</taxon>
        <taxon>Paractinoplanes</taxon>
    </lineage>
</organism>
<dbReference type="InterPro" id="IPR013325">
    <property type="entry name" value="RNA_pol_sigma_r2"/>
</dbReference>
<dbReference type="Proteomes" id="UP000598996">
    <property type="component" value="Unassembled WGS sequence"/>
</dbReference>
<keyword evidence="6 7" id="KW-0804">Transcription</keyword>
<keyword evidence="4 7" id="KW-0731">Sigma factor</keyword>
<comment type="caution">
    <text evidence="11">The sequence shown here is derived from an EMBL/GenBank/DDBJ whole genome shotgun (WGS) entry which is preliminary data.</text>
</comment>
<dbReference type="Gene3D" id="1.10.10.10">
    <property type="entry name" value="Winged helix-like DNA-binding domain superfamily/Winged helix DNA-binding domain"/>
    <property type="match status" value="1"/>
</dbReference>
<accession>A0ABS1VTK6</accession>
<dbReference type="InterPro" id="IPR032710">
    <property type="entry name" value="NTF2-like_dom_sf"/>
</dbReference>
<keyword evidence="5 7" id="KW-0238">DNA-binding</keyword>
<dbReference type="EMBL" id="JAENHO010000007">
    <property type="protein sequence ID" value="MBL7257787.1"/>
    <property type="molecule type" value="Genomic_DNA"/>
</dbReference>
<feature type="domain" description="SnoaL-like" evidence="10">
    <location>
        <begin position="204"/>
        <end position="306"/>
    </location>
</feature>
<comment type="subunit">
    <text evidence="2">Interacts transiently with the RNA polymerase catalytic core formed by RpoA, RpoB, RpoC and RpoZ (2 alpha, 1 beta, 1 beta' and 1 omega subunit) to form the RNA polymerase holoenzyme that can initiate transcription.</text>
</comment>
<dbReference type="NCBIfam" id="TIGR02937">
    <property type="entry name" value="sigma70-ECF"/>
    <property type="match status" value="1"/>
</dbReference>
<evidence type="ECO:0000313" key="12">
    <source>
        <dbReference type="Proteomes" id="UP000598996"/>
    </source>
</evidence>
<dbReference type="RefSeq" id="WP_202994399.1">
    <property type="nucleotide sequence ID" value="NZ_JAENHO010000007.1"/>
</dbReference>
<dbReference type="SUPFAM" id="SSF54427">
    <property type="entry name" value="NTF2-like"/>
    <property type="match status" value="1"/>
</dbReference>
<keyword evidence="3 7" id="KW-0805">Transcription regulation</keyword>
<keyword evidence="11" id="KW-0548">Nucleotidyltransferase</keyword>
<reference evidence="11 12" key="1">
    <citation type="submission" date="2021-01" db="EMBL/GenBank/DDBJ databases">
        <title>Actinoplanes sp. nov. LDG1-01 isolated from lichen.</title>
        <authorList>
            <person name="Saeng-In P."/>
            <person name="Phongsopitanun W."/>
            <person name="Kanchanasin P."/>
            <person name="Yuki M."/>
            <person name="Kudo T."/>
            <person name="Ohkuma M."/>
            <person name="Tanasupawat S."/>
        </authorList>
    </citation>
    <scope>NUCLEOTIDE SEQUENCE [LARGE SCALE GENOMIC DNA]</scope>
    <source>
        <strain evidence="11 12">LDG1-01</strain>
    </source>
</reference>
<dbReference type="SUPFAM" id="SSF88946">
    <property type="entry name" value="Sigma2 domain of RNA polymerase sigma factors"/>
    <property type="match status" value="1"/>
</dbReference>
<evidence type="ECO:0000256" key="2">
    <source>
        <dbReference type="ARBA" id="ARBA00011344"/>
    </source>
</evidence>
<dbReference type="InterPro" id="IPR039425">
    <property type="entry name" value="RNA_pol_sigma-70-like"/>
</dbReference>
<dbReference type="InterPro" id="IPR007627">
    <property type="entry name" value="RNA_pol_sigma70_r2"/>
</dbReference>
<evidence type="ECO:0000256" key="4">
    <source>
        <dbReference type="ARBA" id="ARBA00023082"/>
    </source>
</evidence>
<dbReference type="Pfam" id="PF12680">
    <property type="entry name" value="SnoaL_2"/>
    <property type="match status" value="1"/>
</dbReference>
<dbReference type="NCBIfam" id="NF006089">
    <property type="entry name" value="PRK08241.1"/>
    <property type="match status" value="1"/>
</dbReference>
<evidence type="ECO:0000256" key="7">
    <source>
        <dbReference type="RuleBase" id="RU000716"/>
    </source>
</evidence>
<dbReference type="SUPFAM" id="SSF88659">
    <property type="entry name" value="Sigma3 and sigma4 domains of RNA polymerase sigma factors"/>
    <property type="match status" value="1"/>
</dbReference>
<evidence type="ECO:0000313" key="11">
    <source>
        <dbReference type="EMBL" id="MBL7257787.1"/>
    </source>
</evidence>